<evidence type="ECO:0000256" key="1">
    <source>
        <dbReference type="SAM" id="Phobius"/>
    </source>
</evidence>
<dbReference type="Proteomes" id="UP000184440">
    <property type="component" value="Unassembled WGS sequence"/>
</dbReference>
<evidence type="ECO:0000313" key="3">
    <source>
        <dbReference type="Proteomes" id="UP000184440"/>
    </source>
</evidence>
<evidence type="ECO:0000313" key="2">
    <source>
        <dbReference type="EMBL" id="SHN13936.1"/>
    </source>
</evidence>
<evidence type="ECO:0008006" key="4">
    <source>
        <dbReference type="Google" id="ProtNLM"/>
    </source>
</evidence>
<reference evidence="2 3" key="1">
    <citation type="submission" date="2016-11" db="EMBL/GenBank/DDBJ databases">
        <authorList>
            <person name="Jaros S."/>
            <person name="Januszkiewicz K."/>
            <person name="Wedrychowicz H."/>
        </authorList>
    </citation>
    <scope>NUCLEOTIDE SEQUENCE [LARGE SCALE GENOMIC DNA]</scope>
    <source>
        <strain evidence="2 3">DSM 46144</strain>
    </source>
</reference>
<keyword evidence="1" id="KW-0472">Membrane</keyword>
<accession>A0A1M7PBN1</accession>
<proteinExistence type="predicted"/>
<feature type="transmembrane region" description="Helical" evidence="1">
    <location>
        <begin position="98"/>
        <end position="115"/>
    </location>
</feature>
<dbReference type="RefSeq" id="WP_073255646.1">
    <property type="nucleotide sequence ID" value="NZ_FRCS01000003.1"/>
</dbReference>
<dbReference type="AlphaFoldDB" id="A0A1M7PBN1"/>
<sequence>MTNSPTASPAPTDPDTIRAEIDETRADLGATVDALAAKTDIRGRVQARLADTRVQARQATARATITARGKAGPALEHTRVYTAKARQAATNTSPRTRAISAASAAAVLVLVLVGVRRRRRAVRTPWYRR</sequence>
<keyword evidence="1" id="KW-0812">Transmembrane</keyword>
<protein>
    <recommendedName>
        <fullName evidence="4">DUF3618 domain-containing protein</fullName>
    </recommendedName>
</protein>
<keyword evidence="1" id="KW-1133">Transmembrane helix</keyword>
<name>A0A1M7PBN1_9ACTN</name>
<organism evidence="2 3">
    <name type="scientific">Cryptosporangium aurantiacum</name>
    <dbReference type="NCBI Taxonomy" id="134849"/>
    <lineage>
        <taxon>Bacteria</taxon>
        <taxon>Bacillati</taxon>
        <taxon>Actinomycetota</taxon>
        <taxon>Actinomycetes</taxon>
        <taxon>Cryptosporangiales</taxon>
        <taxon>Cryptosporangiaceae</taxon>
        <taxon>Cryptosporangium</taxon>
    </lineage>
</organism>
<dbReference type="EMBL" id="FRCS01000003">
    <property type="protein sequence ID" value="SHN13936.1"/>
    <property type="molecule type" value="Genomic_DNA"/>
</dbReference>
<dbReference type="OrthoDB" id="4277458at2"/>
<gene>
    <name evidence="2" type="ORF">SAMN05443668_103135</name>
</gene>
<keyword evidence="3" id="KW-1185">Reference proteome</keyword>
<dbReference type="InterPro" id="IPR022062">
    <property type="entry name" value="DUF3618"/>
</dbReference>
<dbReference type="Pfam" id="PF12277">
    <property type="entry name" value="DUF3618"/>
    <property type="match status" value="1"/>
</dbReference>